<dbReference type="PANTHER" id="PTHR38037">
    <property type="entry name" value="ZN_PROTEASE DOMAIN-CONTAINING PROTEIN"/>
    <property type="match status" value="1"/>
</dbReference>
<dbReference type="Gene3D" id="2.40.70.10">
    <property type="entry name" value="Acid Proteases"/>
    <property type="match status" value="1"/>
</dbReference>
<organism evidence="2 3">
    <name type="scientific">Rhodocytophaga aerolata</name>
    <dbReference type="NCBI Taxonomy" id="455078"/>
    <lineage>
        <taxon>Bacteria</taxon>
        <taxon>Pseudomonadati</taxon>
        <taxon>Bacteroidota</taxon>
        <taxon>Cytophagia</taxon>
        <taxon>Cytophagales</taxon>
        <taxon>Rhodocytophagaceae</taxon>
        <taxon>Rhodocytophaga</taxon>
    </lineage>
</organism>
<evidence type="ECO:0000313" key="2">
    <source>
        <dbReference type="EMBL" id="MDO1449063.1"/>
    </source>
</evidence>
<protein>
    <submittedName>
        <fullName evidence="2">RimK/LysX family protein</fullName>
    </submittedName>
</protein>
<reference evidence="2" key="1">
    <citation type="submission" date="2023-07" db="EMBL/GenBank/DDBJ databases">
        <title>The genome sequence of Rhodocytophaga aerolata KACC 12507.</title>
        <authorList>
            <person name="Zhang X."/>
        </authorList>
    </citation>
    <scope>NUCLEOTIDE SEQUENCE</scope>
    <source>
        <strain evidence="2">KACC 12507</strain>
    </source>
</reference>
<dbReference type="Proteomes" id="UP001168528">
    <property type="component" value="Unassembled WGS sequence"/>
</dbReference>
<comment type="caution">
    <text evidence="2">The sequence shown here is derived from an EMBL/GenBank/DDBJ whole genome shotgun (WGS) entry which is preliminary data.</text>
</comment>
<dbReference type="InterPro" id="IPR008503">
    <property type="entry name" value="Asp_endopeptidase"/>
</dbReference>
<name>A0ABT8RCV2_9BACT</name>
<dbReference type="EMBL" id="JAUKPO010000016">
    <property type="protein sequence ID" value="MDO1449063.1"/>
    <property type="molecule type" value="Genomic_DNA"/>
</dbReference>
<gene>
    <name evidence="2" type="ORF">Q0590_22495</name>
</gene>
<dbReference type="SUPFAM" id="SSF50630">
    <property type="entry name" value="Acid proteases"/>
    <property type="match status" value="1"/>
</dbReference>
<dbReference type="InterPro" id="IPR021109">
    <property type="entry name" value="Peptidase_aspartic_dom_sf"/>
</dbReference>
<dbReference type="RefSeq" id="WP_302039865.1">
    <property type="nucleotide sequence ID" value="NZ_JAUKPO010000016.1"/>
</dbReference>
<sequence length="151" mass="17460">MKEKPQKCLIGRRDLIDLPGFGLENIEAKIDTGAYTSAIHCSQIKIIERNGLKKISFHILGSHQEGLGEKVFITRNFKEKKIKSSFGQIEERFVIKTKVKVFGRVIRAEFSLSDRTEMKYPILLGRKLLKNRFIVDVSLYNLSYNQKIRQS</sequence>
<accession>A0ABT8RCV2</accession>
<dbReference type="PANTHER" id="PTHR38037:SF2">
    <property type="entry name" value="ATP-DEPENDENT ZINC PROTEASE DOMAIN-CONTAINING PROTEIN-RELATED"/>
    <property type="match status" value="1"/>
</dbReference>
<evidence type="ECO:0000313" key="3">
    <source>
        <dbReference type="Proteomes" id="UP001168528"/>
    </source>
</evidence>
<keyword evidence="3" id="KW-1185">Reference proteome</keyword>
<evidence type="ECO:0000259" key="1">
    <source>
        <dbReference type="Pfam" id="PF05618"/>
    </source>
</evidence>
<proteinExistence type="predicted"/>
<feature type="domain" description="Retropepsin-like aspartic endopeptidase" evidence="1">
    <location>
        <begin position="11"/>
        <end position="140"/>
    </location>
</feature>
<dbReference type="Pfam" id="PF05618">
    <property type="entry name" value="Zn_protease"/>
    <property type="match status" value="1"/>
</dbReference>